<feature type="active site" description="Charge relay system" evidence="5">
    <location>
        <position position="159"/>
    </location>
</feature>
<feature type="active site" description="Acyl-ester intermediate" evidence="5">
    <location>
        <position position="258"/>
    </location>
</feature>
<dbReference type="InterPro" id="IPR020556">
    <property type="entry name" value="Amidase_CS"/>
</dbReference>
<dbReference type="EMBL" id="JABEXW010000059">
    <property type="protein sequence ID" value="KAF4972370.1"/>
    <property type="molecule type" value="Genomic_DNA"/>
</dbReference>
<dbReference type="SUPFAM" id="SSF75304">
    <property type="entry name" value="Amidase signature (AS) enzymes"/>
    <property type="match status" value="1"/>
</dbReference>
<dbReference type="Proteomes" id="UP000622797">
    <property type="component" value="Unassembled WGS sequence"/>
</dbReference>
<dbReference type="InterPro" id="IPR036928">
    <property type="entry name" value="AS_sf"/>
</dbReference>
<dbReference type="Gene3D" id="3.90.1300.10">
    <property type="entry name" value="Amidase signature (AS) domain"/>
    <property type="match status" value="1"/>
</dbReference>
<comment type="similarity">
    <text evidence="2">Belongs to the amidase family.</text>
</comment>
<comment type="catalytic activity">
    <reaction evidence="1">
        <text>a monocarboxylic acid amide + H2O = a monocarboxylate + NH4(+)</text>
        <dbReference type="Rhea" id="RHEA:12020"/>
        <dbReference type="ChEBI" id="CHEBI:15377"/>
        <dbReference type="ChEBI" id="CHEBI:28938"/>
        <dbReference type="ChEBI" id="CHEBI:35757"/>
        <dbReference type="ChEBI" id="CHEBI:83628"/>
        <dbReference type="EC" id="3.5.1.4"/>
    </reaction>
</comment>
<organism evidence="7 8">
    <name type="scientific">Fusarium sarcochroum</name>
    <dbReference type="NCBI Taxonomy" id="1208366"/>
    <lineage>
        <taxon>Eukaryota</taxon>
        <taxon>Fungi</taxon>
        <taxon>Dikarya</taxon>
        <taxon>Ascomycota</taxon>
        <taxon>Pezizomycotina</taxon>
        <taxon>Sordariomycetes</taxon>
        <taxon>Hypocreomycetidae</taxon>
        <taxon>Hypocreales</taxon>
        <taxon>Nectriaceae</taxon>
        <taxon>Fusarium</taxon>
        <taxon>Fusarium lateritium species complex</taxon>
    </lineage>
</organism>
<gene>
    <name evidence="7" type="ORF">FSARC_1055</name>
</gene>
<dbReference type="Pfam" id="PF01425">
    <property type="entry name" value="Amidase"/>
    <property type="match status" value="1"/>
</dbReference>
<evidence type="ECO:0000256" key="5">
    <source>
        <dbReference type="PIRSR" id="PIRSR001221-1"/>
    </source>
</evidence>
<accession>A0A8H4UA27</accession>
<evidence type="ECO:0000313" key="8">
    <source>
        <dbReference type="Proteomes" id="UP000622797"/>
    </source>
</evidence>
<dbReference type="PIRSF" id="PIRSF001221">
    <property type="entry name" value="Amidase_fungi"/>
    <property type="match status" value="1"/>
</dbReference>
<dbReference type="PANTHER" id="PTHR46072">
    <property type="entry name" value="AMIDASE-RELATED-RELATED"/>
    <property type="match status" value="1"/>
</dbReference>
<proteinExistence type="inferred from homology"/>
<name>A0A8H4UA27_9HYPO</name>
<reference evidence="7" key="2">
    <citation type="submission" date="2020-05" db="EMBL/GenBank/DDBJ databases">
        <authorList>
            <person name="Kim H.-S."/>
            <person name="Proctor R.H."/>
            <person name="Brown D.W."/>
        </authorList>
    </citation>
    <scope>NUCLEOTIDE SEQUENCE</scope>
    <source>
        <strain evidence="7">NRRL 20472</strain>
    </source>
</reference>
<dbReference type="InterPro" id="IPR023631">
    <property type="entry name" value="Amidase_dom"/>
</dbReference>
<evidence type="ECO:0000256" key="2">
    <source>
        <dbReference type="ARBA" id="ARBA00009199"/>
    </source>
</evidence>
<reference evidence="7" key="1">
    <citation type="journal article" date="2020" name="BMC Genomics">
        <title>Correction to: Identification and distribution of gene clusters required for synthesis of sphingolipid metabolism inhibitors in diverse species of the filamentous fungus Fusarium.</title>
        <authorList>
            <person name="Kim H.S."/>
            <person name="Lohmar J.M."/>
            <person name="Busman M."/>
            <person name="Brown D.W."/>
            <person name="Naumann T.A."/>
            <person name="Divon H.H."/>
            <person name="Lysoe E."/>
            <person name="Uhlig S."/>
            <person name="Proctor R.H."/>
        </authorList>
    </citation>
    <scope>NUCLEOTIDE SEQUENCE</scope>
    <source>
        <strain evidence="7">NRRL 20472</strain>
    </source>
</reference>
<keyword evidence="8" id="KW-1185">Reference proteome</keyword>
<feature type="active site" description="Charge relay system" evidence="5">
    <location>
        <position position="234"/>
    </location>
</feature>
<sequence>MASLVQQPLQALTSQSEPCQVADGPGSTPHWEIQAEKSRKVLRDSLNPAWMLPPQDLPPPEKLNVSTFIETCGFLSPRELEITATSATKLVEQMAKGSLTAIETVTAFLKRAHIGHQLTNFATEFMIVEALQTAAELDAYYQATGKIKGPLHGLPISTKEHIGHKGRITHSAYVALIDNIAEEDALLVQLCKNAGAVFHVRTNEPQSVMHIDCHNVIYGTTVNPHNRALTCGGSSGGEGASLGLRCAALGIGTDIGGSVRVPAAFCGAYGLRTTSLRNPYKGVVLPGGGQESVRCVISPLANSVEDLGLFQKAVIDQTPWEIETSLVPLPWKRICPLKPCDITIGVMWDDGIVQPHPPVIRALKYSVEKLKAAGINTINFEPYDHQEGMKLISTMYFPDAAHTQKDLLAKGGEPISALTEWIFSLSAQEPLSVPENWALNVRRDNYREAYHKIMKERGVDFILCPAYVGAAAILGQGQYFAYTAIWNILDQPGVTFPTGLKVDPKINAVDLSYKPRSVDDEREYRKYVPEVFVDAPLALQLVGKHFRDEETVAAAELVSKIVQE</sequence>
<dbReference type="AlphaFoldDB" id="A0A8H4UA27"/>
<dbReference type="EC" id="3.5.1.4" evidence="3"/>
<protein>
    <recommendedName>
        <fullName evidence="3">amidase</fullName>
        <ecNumber evidence="3">3.5.1.4</ecNumber>
    </recommendedName>
</protein>
<feature type="domain" description="Amidase" evidence="6">
    <location>
        <begin position="103"/>
        <end position="551"/>
    </location>
</feature>
<evidence type="ECO:0000256" key="3">
    <source>
        <dbReference type="ARBA" id="ARBA00012922"/>
    </source>
</evidence>
<evidence type="ECO:0000256" key="1">
    <source>
        <dbReference type="ARBA" id="ARBA00001311"/>
    </source>
</evidence>
<dbReference type="PROSITE" id="PS00571">
    <property type="entry name" value="AMIDASES"/>
    <property type="match status" value="1"/>
</dbReference>
<evidence type="ECO:0000256" key="4">
    <source>
        <dbReference type="ARBA" id="ARBA00022801"/>
    </source>
</evidence>
<evidence type="ECO:0000259" key="6">
    <source>
        <dbReference type="Pfam" id="PF01425"/>
    </source>
</evidence>
<dbReference type="GO" id="GO:0004040">
    <property type="term" value="F:amidase activity"/>
    <property type="evidence" value="ECO:0007669"/>
    <property type="project" value="UniProtKB-EC"/>
</dbReference>
<dbReference type="OrthoDB" id="6428749at2759"/>
<comment type="caution">
    <text evidence="7">The sequence shown here is derived from an EMBL/GenBank/DDBJ whole genome shotgun (WGS) entry which is preliminary data.</text>
</comment>
<dbReference type="PANTHER" id="PTHR46072:SF4">
    <property type="entry name" value="AMIDASE C550.07-RELATED"/>
    <property type="match status" value="1"/>
</dbReference>
<evidence type="ECO:0000313" key="7">
    <source>
        <dbReference type="EMBL" id="KAF4972370.1"/>
    </source>
</evidence>
<keyword evidence="4" id="KW-0378">Hydrolase</keyword>